<keyword evidence="3" id="KW-1185">Reference proteome</keyword>
<organism evidence="2 3">
    <name type="scientific">Aequorivita viscosa</name>
    <dbReference type="NCBI Taxonomy" id="797419"/>
    <lineage>
        <taxon>Bacteria</taxon>
        <taxon>Pseudomonadati</taxon>
        <taxon>Bacteroidota</taxon>
        <taxon>Flavobacteriia</taxon>
        <taxon>Flavobacteriales</taxon>
        <taxon>Flavobacteriaceae</taxon>
        <taxon>Aequorivita</taxon>
    </lineage>
</organism>
<evidence type="ECO:0000256" key="1">
    <source>
        <dbReference type="SAM" id="Phobius"/>
    </source>
</evidence>
<reference evidence="3" key="1">
    <citation type="submission" date="2016-11" db="EMBL/GenBank/DDBJ databases">
        <authorList>
            <person name="Varghese N."/>
            <person name="Submissions S."/>
        </authorList>
    </citation>
    <scope>NUCLEOTIDE SEQUENCE [LARGE SCALE GENOMIC DNA]</scope>
    <source>
        <strain evidence="3">DSM 26349</strain>
    </source>
</reference>
<evidence type="ECO:0000313" key="2">
    <source>
        <dbReference type="EMBL" id="SHJ44176.1"/>
    </source>
</evidence>
<gene>
    <name evidence="2" type="ORF">SAMN04487908_1173</name>
</gene>
<dbReference type="STRING" id="797419.SAMN05216556_1173"/>
<dbReference type="RefSeq" id="WP_143036865.1">
    <property type="nucleotide sequence ID" value="NZ_FNNS01000017.1"/>
</dbReference>
<protein>
    <recommendedName>
        <fullName evidence="4">DUF1328 domain-containing protein</fullName>
    </recommendedName>
</protein>
<dbReference type="AlphaFoldDB" id="A0A1M6JBR1"/>
<keyword evidence="1" id="KW-0472">Membrane</keyword>
<name>A0A1M6JBR1_9FLAO</name>
<keyword evidence="1" id="KW-0812">Transmembrane</keyword>
<evidence type="ECO:0008006" key="4">
    <source>
        <dbReference type="Google" id="ProtNLM"/>
    </source>
</evidence>
<accession>A0A1M6JBR1</accession>
<feature type="transmembrane region" description="Helical" evidence="1">
    <location>
        <begin position="28"/>
        <end position="47"/>
    </location>
</feature>
<proteinExistence type="predicted"/>
<keyword evidence="1" id="KW-1133">Transmembrane helix</keyword>
<dbReference type="EMBL" id="FQYV01000017">
    <property type="protein sequence ID" value="SHJ44176.1"/>
    <property type="molecule type" value="Genomic_DNA"/>
</dbReference>
<sequence>MYLVPFLGILTIVTGVLGFIGLGYGSMPTFQIVFFIILAITIISFAMNRRKKRKKYYD</sequence>
<dbReference type="Proteomes" id="UP000184172">
    <property type="component" value="Unassembled WGS sequence"/>
</dbReference>
<evidence type="ECO:0000313" key="3">
    <source>
        <dbReference type="Proteomes" id="UP000184172"/>
    </source>
</evidence>